<dbReference type="GO" id="GO:0003935">
    <property type="term" value="F:GTP cyclohydrolase II activity"/>
    <property type="evidence" value="ECO:0007669"/>
    <property type="project" value="UniProtKB-EC"/>
</dbReference>
<comment type="pathway">
    <text evidence="4 18">Cofactor biosynthesis; riboflavin biosynthesis; 2-hydroxy-3-oxobutyl phosphate from D-ribulose 5-phosphate: step 1/1.</text>
</comment>
<keyword evidence="15 18" id="KW-0456">Lyase</keyword>
<dbReference type="Pfam" id="PF00926">
    <property type="entry name" value="DHBP_synthase"/>
    <property type="match status" value="1"/>
</dbReference>
<feature type="binding site" evidence="18">
    <location>
        <begin position="253"/>
        <end position="257"/>
    </location>
    <ligand>
        <name>GTP</name>
        <dbReference type="ChEBI" id="CHEBI:37565"/>
    </ligand>
</feature>
<gene>
    <name evidence="18" type="primary">ribBA</name>
    <name evidence="20" type="ORF">L9S41_03405</name>
</gene>
<keyword evidence="12 18" id="KW-0460">Magnesium</keyword>
<name>A0ABY5ZNM2_9BACT</name>
<keyword evidence="9 18" id="KW-0547">Nucleotide-binding</keyword>
<feature type="site" description="Essential for DHBP synthase activity" evidence="18">
    <location>
        <position position="126"/>
    </location>
</feature>
<evidence type="ECO:0000256" key="9">
    <source>
        <dbReference type="ARBA" id="ARBA00022741"/>
    </source>
</evidence>
<evidence type="ECO:0000256" key="16">
    <source>
        <dbReference type="ARBA" id="ARBA00023268"/>
    </source>
</evidence>
<feature type="binding site" evidence="18">
    <location>
        <begin position="27"/>
        <end position="28"/>
    </location>
    <ligand>
        <name>D-ribulose 5-phosphate</name>
        <dbReference type="ChEBI" id="CHEBI:58121"/>
    </ligand>
</feature>
<comment type="catalytic activity">
    <reaction evidence="17 18">
        <text>GTP + 4 H2O = 2,5-diamino-6-hydroxy-4-(5-phosphoribosylamino)-pyrimidine + formate + 2 phosphate + 3 H(+)</text>
        <dbReference type="Rhea" id="RHEA:23704"/>
        <dbReference type="ChEBI" id="CHEBI:15377"/>
        <dbReference type="ChEBI" id="CHEBI:15378"/>
        <dbReference type="ChEBI" id="CHEBI:15740"/>
        <dbReference type="ChEBI" id="CHEBI:37565"/>
        <dbReference type="ChEBI" id="CHEBI:43474"/>
        <dbReference type="ChEBI" id="CHEBI:58614"/>
        <dbReference type="EC" id="3.5.4.25"/>
    </reaction>
</comment>
<dbReference type="InterPro" id="IPR016299">
    <property type="entry name" value="Riboflavin_synth_RibBA"/>
</dbReference>
<evidence type="ECO:0000256" key="17">
    <source>
        <dbReference type="ARBA" id="ARBA00049295"/>
    </source>
</evidence>
<evidence type="ECO:0000313" key="21">
    <source>
        <dbReference type="Proteomes" id="UP001060414"/>
    </source>
</evidence>
<dbReference type="HAMAP" id="MF_01283">
    <property type="entry name" value="RibBA"/>
    <property type="match status" value="1"/>
</dbReference>
<feature type="binding site" evidence="18">
    <location>
        <position position="318"/>
    </location>
    <ligand>
        <name>GTP</name>
        <dbReference type="ChEBI" id="CHEBI:37565"/>
    </ligand>
</feature>
<feature type="binding site" evidence="18">
    <location>
        <begin position="296"/>
        <end position="298"/>
    </location>
    <ligand>
        <name>GTP</name>
        <dbReference type="ChEBI" id="CHEBI:37565"/>
    </ligand>
</feature>
<dbReference type="SUPFAM" id="SSF55821">
    <property type="entry name" value="YrdC/RibB"/>
    <property type="match status" value="1"/>
</dbReference>
<dbReference type="InterPro" id="IPR032677">
    <property type="entry name" value="GTP_cyclohydro_II"/>
</dbReference>
<comment type="function">
    <text evidence="2 18">Catalyzes the conversion of D-ribulose 5-phosphate to formate and 3,4-dihydroxy-2-butanone 4-phosphate.</text>
</comment>
<dbReference type="NCBIfam" id="TIGR00506">
    <property type="entry name" value="ribB"/>
    <property type="match status" value="1"/>
</dbReference>
<feature type="binding site" evidence="18">
    <location>
        <position position="32"/>
    </location>
    <ligand>
        <name>D-ribulose 5-phosphate</name>
        <dbReference type="ChEBI" id="CHEBI:58121"/>
    </ligand>
</feature>
<evidence type="ECO:0000256" key="13">
    <source>
        <dbReference type="ARBA" id="ARBA00023134"/>
    </source>
</evidence>
<feature type="active site" description="Nucleophile; for GTP cyclohydrolase activity" evidence="18">
    <location>
        <position position="332"/>
    </location>
</feature>
<comment type="similarity">
    <text evidence="5 18">In the N-terminal section; belongs to the DHBP synthase family.</text>
</comment>
<keyword evidence="13 18" id="KW-0342">GTP-binding</keyword>
<feature type="binding site" evidence="18">
    <location>
        <position position="353"/>
    </location>
    <ligand>
        <name>GTP</name>
        <dbReference type="ChEBI" id="CHEBI:37565"/>
    </ligand>
</feature>
<evidence type="ECO:0000256" key="18">
    <source>
        <dbReference type="HAMAP-Rule" id="MF_01283"/>
    </source>
</evidence>
<comment type="pathway">
    <text evidence="3 18">Cofactor biosynthesis; riboflavin biosynthesis; 5-amino-6-(D-ribitylamino)uracil from GTP: step 1/4.</text>
</comment>
<dbReference type="EC" id="3.5.4.25" evidence="18"/>
<comment type="catalytic activity">
    <reaction evidence="1 18">
        <text>D-ribulose 5-phosphate = (2S)-2-hydroxy-3-oxobutyl phosphate + formate + H(+)</text>
        <dbReference type="Rhea" id="RHEA:18457"/>
        <dbReference type="ChEBI" id="CHEBI:15378"/>
        <dbReference type="ChEBI" id="CHEBI:15740"/>
        <dbReference type="ChEBI" id="CHEBI:58121"/>
        <dbReference type="ChEBI" id="CHEBI:58830"/>
        <dbReference type="EC" id="4.1.99.12"/>
    </reaction>
</comment>
<evidence type="ECO:0000256" key="5">
    <source>
        <dbReference type="ARBA" id="ARBA00005520"/>
    </source>
</evidence>
<reference evidence="20" key="1">
    <citation type="journal article" date="2022" name="Environ. Microbiol.">
        <title>Geoalkalibacter halelectricus SAP #1 sp. nov. possessing extracellular electron transfer and mineral#reducing capabilities from a haloalkaline environment.</title>
        <authorList>
            <person name="Yadav S."/>
            <person name="Singh R."/>
            <person name="Sundharam S.S."/>
            <person name="Chaudhary S."/>
            <person name="Krishnamurthi S."/>
            <person name="Patil S.A."/>
        </authorList>
    </citation>
    <scope>NUCLEOTIDE SEQUENCE</scope>
    <source>
        <strain evidence="20">SAP-1</strain>
    </source>
</reference>
<dbReference type="GO" id="GO:0008686">
    <property type="term" value="F:3,4-dihydroxy-2-butanone-4-phosphate synthase activity"/>
    <property type="evidence" value="ECO:0007669"/>
    <property type="project" value="UniProtKB-EC"/>
</dbReference>
<organism evidence="20 21">
    <name type="scientific">Geoalkalibacter halelectricus</name>
    <dbReference type="NCBI Taxonomy" id="2847045"/>
    <lineage>
        <taxon>Bacteria</taxon>
        <taxon>Pseudomonadati</taxon>
        <taxon>Thermodesulfobacteriota</taxon>
        <taxon>Desulfuromonadia</taxon>
        <taxon>Desulfuromonadales</taxon>
        <taxon>Geoalkalibacteraceae</taxon>
        <taxon>Geoalkalibacter</taxon>
    </lineage>
</organism>
<dbReference type="Gene3D" id="3.90.870.10">
    <property type="entry name" value="DHBP synthase"/>
    <property type="match status" value="1"/>
</dbReference>
<evidence type="ECO:0000256" key="15">
    <source>
        <dbReference type="ARBA" id="ARBA00023239"/>
    </source>
</evidence>
<dbReference type="NCBIfam" id="NF006803">
    <property type="entry name" value="PRK09311.1"/>
    <property type="match status" value="1"/>
</dbReference>
<evidence type="ECO:0000256" key="2">
    <source>
        <dbReference type="ARBA" id="ARBA00002284"/>
    </source>
</evidence>
<dbReference type="EC" id="4.1.99.12" evidence="18"/>
<dbReference type="InterPro" id="IPR017945">
    <property type="entry name" value="DHBP_synth_RibB-like_a/b_dom"/>
</dbReference>
<feature type="binding site" evidence="18">
    <location>
        <position position="274"/>
    </location>
    <ligand>
        <name>GTP</name>
        <dbReference type="ChEBI" id="CHEBI:37565"/>
    </ligand>
</feature>
<dbReference type="NCBIfam" id="TIGR00505">
    <property type="entry name" value="ribA"/>
    <property type="match status" value="1"/>
</dbReference>
<evidence type="ECO:0000313" key="20">
    <source>
        <dbReference type="EMBL" id="UWZ80454.1"/>
    </source>
</evidence>
<feature type="binding site" evidence="18">
    <location>
        <position position="28"/>
    </location>
    <ligand>
        <name>Mg(2+)</name>
        <dbReference type="ChEBI" id="CHEBI:18420"/>
        <label>2</label>
    </ligand>
</feature>
<accession>A0ABY5ZNM2</accession>
<dbReference type="SUPFAM" id="SSF142695">
    <property type="entry name" value="RibA-like"/>
    <property type="match status" value="1"/>
</dbReference>
<evidence type="ECO:0000256" key="7">
    <source>
        <dbReference type="ARBA" id="ARBA00022619"/>
    </source>
</evidence>
<dbReference type="CDD" id="cd00641">
    <property type="entry name" value="GTP_cyclohydro2"/>
    <property type="match status" value="1"/>
</dbReference>
<evidence type="ECO:0000256" key="4">
    <source>
        <dbReference type="ARBA" id="ARBA00004904"/>
    </source>
</evidence>
<dbReference type="Gene3D" id="3.40.50.10990">
    <property type="entry name" value="GTP cyclohydrolase II"/>
    <property type="match status" value="1"/>
</dbReference>
<dbReference type="HAMAP" id="MF_00180">
    <property type="entry name" value="RibB"/>
    <property type="match status" value="1"/>
</dbReference>
<dbReference type="PIRSF" id="PIRSF001259">
    <property type="entry name" value="RibA"/>
    <property type="match status" value="1"/>
</dbReference>
<feature type="site" description="Essential for DHBP synthase activity" evidence="18">
    <location>
        <position position="164"/>
    </location>
</feature>
<evidence type="ECO:0000259" key="19">
    <source>
        <dbReference type="Pfam" id="PF00925"/>
    </source>
</evidence>
<feature type="binding site" evidence="18">
    <location>
        <position position="271"/>
    </location>
    <ligand>
        <name>Zn(2+)</name>
        <dbReference type="ChEBI" id="CHEBI:29105"/>
        <note>catalytic</note>
    </ligand>
</feature>
<protein>
    <recommendedName>
        <fullName evidence="18">Riboflavin biosynthesis protein RibBA</fullName>
    </recommendedName>
    <domain>
        <recommendedName>
            <fullName evidence="18">3,4-dihydroxy-2-butanone 4-phosphate synthase</fullName>
            <shortName evidence="18">DHBP synthase</shortName>
            <ecNumber evidence="18">4.1.99.12</ecNumber>
        </recommendedName>
    </domain>
    <domain>
        <recommendedName>
            <fullName evidence="18">GTP cyclohydrolase-2</fullName>
            <ecNumber evidence="18">3.5.4.25</ecNumber>
        </recommendedName>
        <alternativeName>
            <fullName evidence="18">GTP cyclohydrolase II</fullName>
        </alternativeName>
    </domain>
</protein>
<dbReference type="NCBIfam" id="NF001591">
    <property type="entry name" value="PRK00393.1"/>
    <property type="match status" value="1"/>
</dbReference>
<feature type="region of interest" description="GTP cyclohydrolase II" evidence="18">
    <location>
        <begin position="202"/>
        <end position="401"/>
    </location>
</feature>
<evidence type="ECO:0000256" key="11">
    <source>
        <dbReference type="ARBA" id="ARBA00022833"/>
    </source>
</evidence>
<evidence type="ECO:0000256" key="3">
    <source>
        <dbReference type="ARBA" id="ARBA00004853"/>
    </source>
</evidence>
<dbReference type="Proteomes" id="UP001060414">
    <property type="component" value="Chromosome"/>
</dbReference>
<evidence type="ECO:0000256" key="10">
    <source>
        <dbReference type="ARBA" id="ARBA00022801"/>
    </source>
</evidence>
<evidence type="ECO:0000256" key="8">
    <source>
        <dbReference type="ARBA" id="ARBA00022723"/>
    </source>
</evidence>
<feature type="binding site" evidence="18">
    <location>
        <position position="358"/>
    </location>
    <ligand>
        <name>GTP</name>
        <dbReference type="ChEBI" id="CHEBI:37565"/>
    </ligand>
</feature>
<sequence>MPIARIEEALKDIRQGKMVILVDDEDRENEGDLTMAAEMVTPEAINFMAKEGRGLICLSLTEERADFLELPLMVRENSSSFGTAFTVSIEARKGVTTGISAADRAQTIKVAIADESTPLDLARPGHVFPLRAKKGGVLVRAGQTEGSVDLARLAGLKPAGVICEIMNDDGTMARMPDLRKFAERHDLRIVSVADLVAYRMRKERLVRLAAETTLPTPFGGEFRALIYENEVDQAQHLALVKGEIQPDAPVLVRVHSECLTGDVFGSQRCDCGDQLHSSMEQIARVGSGVVLYMRQEGRGIGLINKIKAYALQDQGHDTVEANEVLGFKADLRDYGIGAQILADLGIRKIRLLTNNPKKIVGLEGYGLEIVERVGIEIPPNRTNLKYLRTKREKLGHLLENI</sequence>
<keyword evidence="7 18" id="KW-0686">Riboflavin biosynthesis</keyword>
<comment type="cofactor">
    <cofactor evidence="18">
        <name>Zn(2+)</name>
        <dbReference type="ChEBI" id="CHEBI:29105"/>
    </cofactor>
    <text evidence="18">Binds 1 zinc ion per subunit.</text>
</comment>
<feature type="active site" description="Proton acceptor; for GTP cyclohydrolase activity" evidence="18">
    <location>
        <position position="330"/>
    </location>
</feature>
<evidence type="ECO:0000256" key="6">
    <source>
        <dbReference type="ARBA" id="ARBA00008976"/>
    </source>
</evidence>
<keyword evidence="8 18" id="KW-0479">Metal-binding</keyword>
<evidence type="ECO:0000256" key="14">
    <source>
        <dbReference type="ARBA" id="ARBA00023211"/>
    </source>
</evidence>
<dbReference type="InterPro" id="IPR000422">
    <property type="entry name" value="DHBP_synthase_RibB"/>
</dbReference>
<proteinExistence type="inferred from homology"/>
<dbReference type="HAMAP" id="MF_00179">
    <property type="entry name" value="RibA"/>
    <property type="match status" value="1"/>
</dbReference>
<dbReference type="RefSeq" id="WP_260748810.1">
    <property type="nucleotide sequence ID" value="NZ_CP092109.1"/>
</dbReference>
<feature type="binding site" evidence="18">
    <location>
        <position position="28"/>
    </location>
    <ligand>
        <name>Mg(2+)</name>
        <dbReference type="ChEBI" id="CHEBI:18420"/>
        <label>1</label>
    </ligand>
</feature>
<keyword evidence="11 18" id="KW-0862">Zinc</keyword>
<keyword evidence="16 18" id="KW-0511">Multifunctional enzyme</keyword>
<keyword evidence="14 18" id="KW-0464">Manganese</keyword>
<dbReference type="InterPro" id="IPR000926">
    <property type="entry name" value="RibA"/>
</dbReference>
<dbReference type="PANTHER" id="PTHR21327:SF18">
    <property type="entry name" value="3,4-DIHYDROXY-2-BUTANONE 4-PHOSPHATE SYNTHASE"/>
    <property type="match status" value="1"/>
</dbReference>
<dbReference type="Pfam" id="PF00925">
    <property type="entry name" value="GTP_cyclohydro2"/>
    <property type="match status" value="1"/>
</dbReference>
<comment type="caution">
    <text evidence="18">Lacks conserved residue(s) required for the propagation of feature annotation.</text>
</comment>
<comment type="function">
    <text evidence="18">Catalyzes the conversion of GTP to 2,5-diamino-6-ribosylamino-4(3H)-pyrimidinone 5'-phosphate (DARP), formate and pyrophosphate.</text>
</comment>
<evidence type="ECO:0000256" key="1">
    <source>
        <dbReference type="ARBA" id="ARBA00000141"/>
    </source>
</evidence>
<feature type="binding site" evidence="18">
    <location>
        <position position="269"/>
    </location>
    <ligand>
        <name>Zn(2+)</name>
        <dbReference type="ChEBI" id="CHEBI:29105"/>
        <note>catalytic</note>
    </ligand>
</feature>
<keyword evidence="21" id="KW-1185">Reference proteome</keyword>
<evidence type="ECO:0000256" key="12">
    <source>
        <dbReference type="ARBA" id="ARBA00022842"/>
    </source>
</evidence>
<dbReference type="InterPro" id="IPR036144">
    <property type="entry name" value="RibA-like_sf"/>
</dbReference>
<dbReference type="EMBL" id="CP092109">
    <property type="protein sequence ID" value="UWZ80454.1"/>
    <property type="molecule type" value="Genomic_DNA"/>
</dbReference>
<comment type="similarity">
    <text evidence="6 18">In the C-terminal section; belongs to the GTP cyclohydrolase II family.</text>
</comment>
<feature type="region of interest" description="DHBP synthase" evidence="18">
    <location>
        <begin position="1"/>
        <end position="201"/>
    </location>
</feature>
<feature type="binding site" evidence="18">
    <location>
        <position position="164"/>
    </location>
    <ligand>
        <name>D-ribulose 5-phosphate</name>
        <dbReference type="ChEBI" id="CHEBI:58121"/>
    </ligand>
</feature>
<comment type="cofactor">
    <cofactor evidence="18">
        <name>Mg(2+)</name>
        <dbReference type="ChEBI" id="CHEBI:18420"/>
    </cofactor>
    <cofactor evidence="18">
        <name>Mn(2+)</name>
        <dbReference type="ChEBI" id="CHEBI:29035"/>
    </cofactor>
    <text evidence="18">Binds 2 divalent metal cations per subunit. Magnesium or manganese.</text>
</comment>
<keyword evidence="10 18" id="KW-0378">Hydrolase</keyword>
<feature type="binding site" evidence="18">
    <location>
        <position position="258"/>
    </location>
    <ligand>
        <name>Zn(2+)</name>
        <dbReference type="ChEBI" id="CHEBI:29105"/>
        <note>catalytic</note>
    </ligand>
</feature>
<dbReference type="PANTHER" id="PTHR21327">
    <property type="entry name" value="GTP CYCLOHYDROLASE II-RELATED"/>
    <property type="match status" value="1"/>
</dbReference>
<feature type="domain" description="GTP cyclohydrolase II" evidence="19">
    <location>
        <begin position="210"/>
        <end position="373"/>
    </location>
</feature>